<accession>A0AA39MR77</accession>
<dbReference type="AlphaFoldDB" id="A0AA39MR77"/>
<keyword evidence="2" id="KW-1185">Reference proteome</keyword>
<dbReference type="Proteomes" id="UP001175211">
    <property type="component" value="Unassembled WGS sequence"/>
</dbReference>
<proteinExistence type="predicted"/>
<dbReference type="RefSeq" id="XP_060324538.1">
    <property type="nucleotide sequence ID" value="XM_060470175.1"/>
</dbReference>
<gene>
    <name evidence="1" type="ORF">EV420DRAFT_1485156</name>
</gene>
<reference evidence="1" key="1">
    <citation type="submission" date="2023-06" db="EMBL/GenBank/DDBJ databases">
        <authorList>
            <consortium name="Lawrence Berkeley National Laboratory"/>
            <person name="Ahrendt S."/>
            <person name="Sahu N."/>
            <person name="Indic B."/>
            <person name="Wong-Bajracharya J."/>
            <person name="Merenyi Z."/>
            <person name="Ke H.-M."/>
            <person name="Monk M."/>
            <person name="Kocsube S."/>
            <person name="Drula E."/>
            <person name="Lipzen A."/>
            <person name="Balint B."/>
            <person name="Henrissat B."/>
            <person name="Andreopoulos B."/>
            <person name="Martin F.M."/>
            <person name="Harder C.B."/>
            <person name="Rigling D."/>
            <person name="Ford K.L."/>
            <person name="Foster G.D."/>
            <person name="Pangilinan J."/>
            <person name="Papanicolaou A."/>
            <person name="Barry K."/>
            <person name="LaButti K."/>
            <person name="Viragh M."/>
            <person name="Koriabine M."/>
            <person name="Yan M."/>
            <person name="Riley R."/>
            <person name="Champramary S."/>
            <person name="Plett K.L."/>
            <person name="Tsai I.J."/>
            <person name="Slot J."/>
            <person name="Sipos G."/>
            <person name="Plett J."/>
            <person name="Nagy L.G."/>
            <person name="Grigoriev I.V."/>
        </authorList>
    </citation>
    <scope>NUCLEOTIDE SEQUENCE</scope>
    <source>
        <strain evidence="1">CCBAS 213</strain>
    </source>
</reference>
<name>A0AA39MR77_ARMTA</name>
<evidence type="ECO:0000313" key="1">
    <source>
        <dbReference type="EMBL" id="KAK0443044.1"/>
    </source>
</evidence>
<dbReference type="GeneID" id="85353723"/>
<organism evidence="1 2">
    <name type="scientific">Armillaria tabescens</name>
    <name type="common">Ringless honey mushroom</name>
    <name type="synonym">Agaricus tabescens</name>
    <dbReference type="NCBI Taxonomy" id="1929756"/>
    <lineage>
        <taxon>Eukaryota</taxon>
        <taxon>Fungi</taxon>
        <taxon>Dikarya</taxon>
        <taxon>Basidiomycota</taxon>
        <taxon>Agaricomycotina</taxon>
        <taxon>Agaricomycetes</taxon>
        <taxon>Agaricomycetidae</taxon>
        <taxon>Agaricales</taxon>
        <taxon>Marasmiineae</taxon>
        <taxon>Physalacriaceae</taxon>
        <taxon>Desarmillaria</taxon>
    </lineage>
</organism>
<evidence type="ECO:0000313" key="2">
    <source>
        <dbReference type="Proteomes" id="UP001175211"/>
    </source>
</evidence>
<sequence>MASLSKLLDSSTRFDLSTSVWIRNVTLESGVRGLSGLIVWFWSSRRIDIPSPFAEVVSLSSAEDKEQLMPSSASVTTTSRLTTASPTSTLIERGYETTFDFVKGVYVDNGGRHSRRVVRAGSVPRDVKRPKGWWEGIHYRFVITYKHSPVHSTTALVQTGIRDSHYTITFIDSCGTHTYYGAYTHGRLEKRARIMKDIVPKDHRVHTHCFTDTAASGRSFLERPLLQARPSATQQTSSLPNNAGHRLQVDPAGDQRVVHGSGRRVWRVRAQTVGASVFAGCSKGRCQDGVWGVISWKFCFPLRKDLFTRPVHEIPALKRDSYTSPLPVLLLSEPAECFRKNTARCKPPVDRTDQVIISIATDRRRNPISPRLVG</sequence>
<comment type="caution">
    <text evidence="1">The sequence shown here is derived from an EMBL/GenBank/DDBJ whole genome shotgun (WGS) entry which is preliminary data.</text>
</comment>
<dbReference type="EMBL" id="JAUEPS010000061">
    <property type="protein sequence ID" value="KAK0443044.1"/>
    <property type="molecule type" value="Genomic_DNA"/>
</dbReference>
<protein>
    <submittedName>
        <fullName evidence="1">Uncharacterized protein</fullName>
    </submittedName>
</protein>